<dbReference type="RefSeq" id="WP_311707009.1">
    <property type="nucleotide sequence ID" value="NZ_JAVREL010000017.1"/>
</dbReference>
<protein>
    <recommendedName>
        <fullName evidence="3">YD repeat-containing protein</fullName>
    </recommendedName>
</protein>
<dbReference type="EMBL" id="JAVREL010000017">
    <property type="protein sequence ID" value="MDT0345871.1"/>
    <property type="molecule type" value="Genomic_DNA"/>
</dbReference>
<evidence type="ECO:0008006" key="3">
    <source>
        <dbReference type="Google" id="ProtNLM"/>
    </source>
</evidence>
<dbReference type="Proteomes" id="UP001183246">
    <property type="component" value="Unassembled WGS sequence"/>
</dbReference>
<comment type="caution">
    <text evidence="1">The sequence shown here is derived from an EMBL/GenBank/DDBJ whole genome shotgun (WGS) entry which is preliminary data.</text>
</comment>
<reference evidence="2" key="1">
    <citation type="submission" date="2023-07" db="EMBL/GenBank/DDBJ databases">
        <title>30 novel species of actinomycetes from the DSMZ collection.</title>
        <authorList>
            <person name="Nouioui I."/>
        </authorList>
    </citation>
    <scope>NUCLEOTIDE SEQUENCE [LARGE SCALE GENOMIC DNA]</scope>
    <source>
        <strain evidence="2">DSM 44938</strain>
    </source>
</reference>
<proteinExistence type="predicted"/>
<accession>A0ABU2MWM1</accession>
<keyword evidence="2" id="KW-1185">Reference proteome</keyword>
<organism evidence="1 2">
    <name type="scientific">Streptomyces litchfieldiae</name>
    <dbReference type="NCBI Taxonomy" id="3075543"/>
    <lineage>
        <taxon>Bacteria</taxon>
        <taxon>Bacillati</taxon>
        <taxon>Actinomycetota</taxon>
        <taxon>Actinomycetes</taxon>
        <taxon>Kitasatosporales</taxon>
        <taxon>Streptomycetaceae</taxon>
        <taxon>Streptomyces</taxon>
    </lineage>
</organism>
<sequence>MDVVSLSTESTERSETYTYDQAGNILSIAEVSGAENDVQCFQYPL</sequence>
<gene>
    <name evidence="1" type="ORF">RM590_25265</name>
</gene>
<evidence type="ECO:0000313" key="2">
    <source>
        <dbReference type="Proteomes" id="UP001183246"/>
    </source>
</evidence>
<evidence type="ECO:0000313" key="1">
    <source>
        <dbReference type="EMBL" id="MDT0345871.1"/>
    </source>
</evidence>
<name>A0ABU2MWM1_9ACTN</name>